<keyword evidence="4" id="KW-1003">Cell membrane</keyword>
<keyword evidence="5 13" id="KW-0812">Transmembrane</keyword>
<dbReference type="EMBL" id="AOHV01000003">
    <property type="protein sequence ID" value="ELY41572.1"/>
    <property type="molecule type" value="Genomic_DNA"/>
</dbReference>
<feature type="transmembrane region" description="Helical" evidence="13">
    <location>
        <begin position="415"/>
        <end position="436"/>
    </location>
</feature>
<evidence type="ECO:0000256" key="12">
    <source>
        <dbReference type="RuleBase" id="RU362091"/>
    </source>
</evidence>
<feature type="transmembrane region" description="Helical" evidence="13">
    <location>
        <begin position="122"/>
        <end position="147"/>
    </location>
</feature>
<comment type="subcellular location">
    <subcellularLocation>
        <location evidence="1">Cell membrane</location>
        <topology evidence="1">Multi-pass membrane protein</topology>
    </subcellularLocation>
</comment>
<sequence>MNTVVIGIIAVYLLVTLTIGWAGYVRTGSTPTEYFLAGNTLGVVVFPLTMFATLMSAFIFLGSAGWGYQHGMAWFALLGVEALAGIPLALVGLKVWRIGRQRGYLTPTEYVGDAYDSTTVKLLILGVQFVWAIPYLSIQAMGGGLLFETITEGAITFTQGAILLTLVTTIYLGLGGLRSVAWSDVLQGIAMVVLLVAAFLYLFPTLEPAGTTAMLAETSNHLEPSGDLGFFTPGVWVSFLLMNTMAIIAYPQMFQRFLAADGERAFRSLLIWWPVMVIVAALVPVLLGVWGVVTMPGLDSPDTILPALLAEYTPVWIFGIIMGGALAAMMSTADSLVLTLSSLVSHDLYRAHLAPAASDRRETWVGRLTAVGLLIGGLALALPQQGTIIDLAIYFIQGNALLLPAYIAPLYWSRVTATGAIASVVLGQGYFLAATFGSAPSFIFMPFLPALVLACSGLVLGSLLSPEPEPTEFTALLES</sequence>
<evidence type="ECO:0000256" key="10">
    <source>
        <dbReference type="ARBA" id="ARBA00023136"/>
    </source>
</evidence>
<evidence type="ECO:0000313" key="16">
    <source>
        <dbReference type="Proteomes" id="UP000000390"/>
    </source>
</evidence>
<keyword evidence="17" id="KW-1185">Reference proteome</keyword>
<dbReference type="Gene3D" id="1.20.1730.10">
    <property type="entry name" value="Sodium/glucose cotransporter"/>
    <property type="match status" value="1"/>
</dbReference>
<keyword evidence="11" id="KW-0739">Sodium transport</keyword>
<feature type="transmembrane region" description="Helical" evidence="13">
    <location>
        <begin position="442"/>
        <end position="464"/>
    </location>
</feature>
<reference evidence="15 17" key="2">
    <citation type="journal article" date="2014" name="PLoS Genet.">
        <title>Phylogenetically driven sequencing of extremely halophilic archaea reveals strategies for static and dynamic osmo-response.</title>
        <authorList>
            <person name="Becker E.A."/>
            <person name="Seitzer P.M."/>
            <person name="Tritt A."/>
            <person name="Larsen D."/>
            <person name="Krusor M."/>
            <person name="Yao A.I."/>
            <person name="Wu D."/>
            <person name="Madern D."/>
            <person name="Eisen J.A."/>
            <person name="Darling A.E."/>
            <person name="Facciotti M.T."/>
        </authorList>
    </citation>
    <scope>NUCLEOTIDE SEQUENCE [LARGE SCALE GENOMIC DNA]</scope>
    <source>
        <strain evidence="15">B3</strain>
        <strain evidence="17">DSM 18796 / CECT 7217 / JCM 14584 / KCTC 4019 / B3</strain>
    </source>
</reference>
<feature type="transmembrane region" description="Helical" evidence="13">
    <location>
        <begin position="364"/>
        <end position="382"/>
    </location>
</feature>
<evidence type="ECO:0000256" key="2">
    <source>
        <dbReference type="ARBA" id="ARBA00006434"/>
    </source>
</evidence>
<feature type="transmembrane region" description="Helical" evidence="13">
    <location>
        <begin position="315"/>
        <end position="343"/>
    </location>
</feature>
<comment type="similarity">
    <text evidence="2 12">Belongs to the sodium:solute symporter (SSF) (TC 2.A.21) family.</text>
</comment>
<dbReference type="PATRIC" id="fig|795797.18.peg.3611"/>
<keyword evidence="6" id="KW-0769">Symport</keyword>
<feature type="transmembrane region" description="Helical" evidence="13">
    <location>
        <begin position="270"/>
        <end position="295"/>
    </location>
</feature>
<feature type="transmembrane region" description="Helical" evidence="13">
    <location>
        <begin position="153"/>
        <end position="173"/>
    </location>
</feature>
<evidence type="ECO:0000256" key="8">
    <source>
        <dbReference type="ARBA" id="ARBA00023053"/>
    </source>
</evidence>
<name>D8JCF2_HALJB</name>
<feature type="transmembrane region" description="Helical" evidence="13">
    <location>
        <begin position="6"/>
        <end position="24"/>
    </location>
</feature>
<dbReference type="PANTHER" id="PTHR48086">
    <property type="entry name" value="SODIUM/PROLINE SYMPORTER-RELATED"/>
    <property type="match status" value="1"/>
</dbReference>
<evidence type="ECO:0000313" key="17">
    <source>
        <dbReference type="Proteomes" id="UP000011645"/>
    </source>
</evidence>
<feature type="transmembrane region" description="Helical" evidence="13">
    <location>
        <begin position="185"/>
        <end position="203"/>
    </location>
</feature>
<dbReference type="InterPro" id="IPR001734">
    <property type="entry name" value="Na/solute_symporter"/>
</dbReference>
<dbReference type="EMBL" id="CP002064">
    <property type="protein sequence ID" value="ADJ17059.1"/>
    <property type="molecule type" value="Genomic_DNA"/>
</dbReference>
<proteinExistence type="inferred from homology"/>
<dbReference type="KEGG" id="hje:HacjB3_18598"/>
<dbReference type="HOGENOM" id="CLU_018808_15_0_2"/>
<dbReference type="GO" id="GO:0005886">
    <property type="term" value="C:plasma membrane"/>
    <property type="evidence" value="ECO:0007669"/>
    <property type="project" value="UniProtKB-SubCell"/>
</dbReference>
<dbReference type="GeneID" id="9421506"/>
<evidence type="ECO:0000256" key="11">
    <source>
        <dbReference type="ARBA" id="ARBA00023201"/>
    </source>
</evidence>
<dbReference type="Pfam" id="PF00474">
    <property type="entry name" value="SSF"/>
    <property type="match status" value="1"/>
</dbReference>
<feature type="transmembrane region" description="Helical" evidence="13">
    <location>
        <begin position="388"/>
        <end position="408"/>
    </location>
</feature>
<protein>
    <submittedName>
        <fullName evidence="14">Na+/solute symporter</fullName>
    </submittedName>
</protein>
<keyword evidence="9" id="KW-0406">Ion transport</keyword>
<dbReference type="Proteomes" id="UP000000390">
    <property type="component" value="Plasmid 2"/>
</dbReference>
<keyword evidence="3" id="KW-0813">Transport</keyword>
<dbReference type="CDD" id="cd10322">
    <property type="entry name" value="SLC5sbd"/>
    <property type="match status" value="1"/>
</dbReference>
<evidence type="ECO:0000256" key="4">
    <source>
        <dbReference type="ARBA" id="ARBA00022475"/>
    </source>
</evidence>
<evidence type="ECO:0000256" key="5">
    <source>
        <dbReference type="ARBA" id="ARBA00022692"/>
    </source>
</evidence>
<evidence type="ECO:0000313" key="15">
    <source>
        <dbReference type="EMBL" id="ELY41572.1"/>
    </source>
</evidence>
<feature type="transmembrane region" description="Helical" evidence="13">
    <location>
        <begin position="230"/>
        <end position="250"/>
    </location>
</feature>
<dbReference type="GO" id="GO:0015293">
    <property type="term" value="F:symporter activity"/>
    <property type="evidence" value="ECO:0007669"/>
    <property type="project" value="UniProtKB-KW"/>
</dbReference>
<keyword evidence="8" id="KW-0915">Sodium</keyword>
<dbReference type="OrthoDB" id="19182at2157"/>
<evidence type="ECO:0000256" key="9">
    <source>
        <dbReference type="ARBA" id="ARBA00023065"/>
    </source>
</evidence>
<organism evidence="14 16">
    <name type="scientific">Halalkalicoccus jeotgali (strain DSM 18796 / CECT 7217 / JCM 14584 / KCTC 4019 / B3)</name>
    <dbReference type="NCBI Taxonomy" id="795797"/>
    <lineage>
        <taxon>Archaea</taxon>
        <taxon>Methanobacteriati</taxon>
        <taxon>Methanobacteriota</taxon>
        <taxon>Stenosarchaea group</taxon>
        <taxon>Halobacteria</taxon>
        <taxon>Halobacteriales</taxon>
        <taxon>Halococcaceae</taxon>
        <taxon>Halalkalicoccus</taxon>
    </lineage>
</organism>
<geneLocation type="plasmid" evidence="14 16">
    <name>2</name>
</geneLocation>
<gene>
    <name evidence="14" type="ordered locus">HacjB3_18598</name>
    <name evidence="15" type="ORF">C497_00825</name>
</gene>
<keyword evidence="10 13" id="KW-0472">Membrane</keyword>
<accession>D8JCF2</accession>
<keyword evidence="14" id="KW-0614">Plasmid</keyword>
<dbReference type="AlphaFoldDB" id="D8JCF2"/>
<dbReference type="eggNOG" id="arCOG01316">
    <property type="taxonomic scope" value="Archaea"/>
</dbReference>
<dbReference type="InterPro" id="IPR050277">
    <property type="entry name" value="Sodium:Solute_Symporter"/>
</dbReference>
<evidence type="ECO:0000313" key="14">
    <source>
        <dbReference type="EMBL" id="ADJ17059.1"/>
    </source>
</evidence>
<evidence type="ECO:0000256" key="6">
    <source>
        <dbReference type="ARBA" id="ARBA00022847"/>
    </source>
</evidence>
<dbReference type="Proteomes" id="UP000011645">
    <property type="component" value="Unassembled WGS sequence"/>
</dbReference>
<evidence type="ECO:0000256" key="13">
    <source>
        <dbReference type="SAM" id="Phobius"/>
    </source>
</evidence>
<keyword evidence="7 13" id="KW-1133">Transmembrane helix</keyword>
<evidence type="ECO:0000256" key="1">
    <source>
        <dbReference type="ARBA" id="ARBA00004651"/>
    </source>
</evidence>
<reference evidence="14 16" key="1">
    <citation type="journal article" date="2010" name="J. Bacteriol.">
        <title>Complete genome sequence of Halalkalicoccus jeotgali B3(T), an extremely halophilic archaeon.</title>
        <authorList>
            <person name="Roh S.W."/>
            <person name="Nam Y.D."/>
            <person name="Nam S.H."/>
            <person name="Choi S.H."/>
            <person name="Park H.S."/>
            <person name="Bae J.W."/>
        </authorList>
    </citation>
    <scope>NUCLEOTIDE SEQUENCE [LARGE SCALE GENOMIC DNA]</scope>
    <source>
        <strain evidence="14">B3</strain>
        <strain evidence="16">DSM 18796 / CECT 7217 / JCM 14584 / KCTC 4019 / B3</strain>
        <plasmid evidence="16">2</plasmid>
    </source>
</reference>
<feature type="transmembrane region" description="Helical" evidence="13">
    <location>
        <begin position="36"/>
        <end position="61"/>
    </location>
</feature>
<dbReference type="GO" id="GO:0006814">
    <property type="term" value="P:sodium ion transport"/>
    <property type="evidence" value="ECO:0007669"/>
    <property type="project" value="UniProtKB-KW"/>
</dbReference>
<feature type="transmembrane region" description="Helical" evidence="13">
    <location>
        <begin position="73"/>
        <end position="93"/>
    </location>
</feature>
<dbReference type="RefSeq" id="WP_008413757.1">
    <property type="nucleotide sequence ID" value="NC_014299.1"/>
</dbReference>
<dbReference type="InterPro" id="IPR038377">
    <property type="entry name" value="Na/Glc_symporter_sf"/>
</dbReference>
<dbReference type="PROSITE" id="PS50283">
    <property type="entry name" value="NA_SOLUT_SYMP_3"/>
    <property type="match status" value="1"/>
</dbReference>
<dbReference type="PANTHER" id="PTHR48086:SF3">
    <property type="entry name" value="SODIUM_PROLINE SYMPORTER"/>
    <property type="match status" value="1"/>
</dbReference>
<evidence type="ECO:0000256" key="7">
    <source>
        <dbReference type="ARBA" id="ARBA00022989"/>
    </source>
</evidence>
<evidence type="ECO:0000256" key="3">
    <source>
        <dbReference type="ARBA" id="ARBA00022448"/>
    </source>
</evidence>